<accession>A0ABY5WF27</accession>
<proteinExistence type="predicted"/>
<dbReference type="RefSeq" id="WP_259963558.1">
    <property type="nucleotide sequence ID" value="NZ_CP081051.1"/>
</dbReference>
<gene>
    <name evidence="1" type="ORF">K3718_10850</name>
</gene>
<name>A0ABY5WF27_9RHOB</name>
<reference evidence="1" key="1">
    <citation type="submission" date="2021-08" db="EMBL/GenBank/DDBJ databases">
        <authorList>
            <person name="Nwanade C."/>
            <person name="Wang M."/>
            <person name="Masoudi A."/>
            <person name="Yu Z."/>
            <person name="Liu J."/>
        </authorList>
    </citation>
    <scope>NUCLEOTIDE SEQUENCE</scope>
    <source>
        <strain evidence="1">S166</strain>
    </source>
</reference>
<dbReference type="Pfam" id="PF11836">
    <property type="entry name" value="Phage_TAC_11"/>
    <property type="match status" value="1"/>
</dbReference>
<dbReference type="Proteomes" id="UP001058514">
    <property type="component" value="Chromosome"/>
</dbReference>
<dbReference type="InterPro" id="IPR021791">
    <property type="entry name" value="Phage_TAC_11"/>
</dbReference>
<sequence length="110" mass="11949">MKLIHTAFFGDGEHTFALTDDMIAELERLSGLGIGALYLRTAQMQFTLADLVEIIRLGLIGGGITPERAAQLTDTYARNRPIDELFPLALDVLEARMSGAADQEPESEAA</sequence>
<dbReference type="EMBL" id="CP081051">
    <property type="protein sequence ID" value="UWQ40071.1"/>
    <property type="molecule type" value="Genomic_DNA"/>
</dbReference>
<evidence type="ECO:0000313" key="1">
    <source>
        <dbReference type="EMBL" id="UWQ40071.1"/>
    </source>
</evidence>
<keyword evidence="2" id="KW-1185">Reference proteome</keyword>
<organism evidence="1 2">
    <name type="scientific">Leisingera aquaemixtae</name>
    <dbReference type="NCBI Taxonomy" id="1396826"/>
    <lineage>
        <taxon>Bacteria</taxon>
        <taxon>Pseudomonadati</taxon>
        <taxon>Pseudomonadota</taxon>
        <taxon>Alphaproteobacteria</taxon>
        <taxon>Rhodobacterales</taxon>
        <taxon>Roseobacteraceae</taxon>
        <taxon>Leisingera</taxon>
    </lineage>
</organism>
<evidence type="ECO:0000313" key="2">
    <source>
        <dbReference type="Proteomes" id="UP001058514"/>
    </source>
</evidence>
<protein>
    <submittedName>
        <fullName evidence="1">Gene transfer agent family protein</fullName>
    </submittedName>
</protein>